<keyword evidence="3" id="KW-1185">Reference proteome</keyword>
<evidence type="ECO:0000313" key="2">
    <source>
        <dbReference type="EMBL" id="NKE73369.1"/>
    </source>
</evidence>
<dbReference type="InterPro" id="IPR002716">
    <property type="entry name" value="PIN_dom"/>
</dbReference>
<comment type="caution">
    <text evidence="2">The sequence shown here is derived from an EMBL/GenBank/DDBJ whole genome shotgun (WGS) entry which is preliminary data.</text>
</comment>
<dbReference type="AlphaFoldDB" id="A0A7X6DUG0"/>
<dbReference type="RefSeq" id="WP_168063318.1">
    <property type="nucleotide sequence ID" value="NZ_VTOW01000006.1"/>
</dbReference>
<accession>A0A7X6DUG0</accession>
<feature type="domain" description="PIN" evidence="1">
    <location>
        <begin position="3"/>
        <end position="117"/>
    </location>
</feature>
<dbReference type="CDD" id="cd18686">
    <property type="entry name" value="PIN_VapC-like"/>
    <property type="match status" value="1"/>
</dbReference>
<sequence>MKVLIDSSGWIEFFTGGPLSDRYGSYLKDRSRLITPTIVLYEVYKKIKKEKGEESALLAAGQLNATEVIPMTESIALLAADLSLQHRIAMADAIVYATSRERQAQVITSDADLKDLEGVVYLTTGT</sequence>
<dbReference type="Pfam" id="PF01850">
    <property type="entry name" value="PIN"/>
    <property type="match status" value="1"/>
</dbReference>
<dbReference type="Gene3D" id="3.40.50.1010">
    <property type="entry name" value="5'-nuclease"/>
    <property type="match status" value="1"/>
</dbReference>
<dbReference type="Proteomes" id="UP000534783">
    <property type="component" value="Unassembled WGS sequence"/>
</dbReference>
<evidence type="ECO:0000313" key="3">
    <source>
        <dbReference type="Proteomes" id="UP000534783"/>
    </source>
</evidence>
<dbReference type="SUPFAM" id="SSF88723">
    <property type="entry name" value="PIN domain-like"/>
    <property type="match status" value="1"/>
</dbReference>
<name>A0A7X6DUG0_9BACT</name>
<protein>
    <submittedName>
        <fullName evidence="2">Type II toxin-antitoxin system VapC family toxin</fullName>
    </submittedName>
</protein>
<dbReference type="InterPro" id="IPR029060">
    <property type="entry name" value="PIN-like_dom_sf"/>
</dbReference>
<organism evidence="2 3">
    <name type="scientific">Candidatus Manganitrophus noduliformans</name>
    <dbReference type="NCBI Taxonomy" id="2606439"/>
    <lineage>
        <taxon>Bacteria</taxon>
        <taxon>Pseudomonadati</taxon>
        <taxon>Nitrospirota</taxon>
        <taxon>Nitrospiria</taxon>
        <taxon>Candidatus Troglogloeales</taxon>
        <taxon>Candidatus Manganitrophaceae</taxon>
        <taxon>Candidatus Manganitrophus</taxon>
    </lineage>
</organism>
<reference evidence="2 3" key="1">
    <citation type="journal article" date="2020" name="Nature">
        <title>Bacterial chemolithoautotrophy via manganese oxidation.</title>
        <authorList>
            <person name="Yu H."/>
            <person name="Leadbetter J.R."/>
        </authorList>
    </citation>
    <scope>NUCLEOTIDE SEQUENCE [LARGE SCALE GENOMIC DNA]</scope>
    <source>
        <strain evidence="2 3">Mn-1</strain>
    </source>
</reference>
<proteinExistence type="predicted"/>
<gene>
    <name evidence="2" type="ORF">MNODULE_21650</name>
</gene>
<evidence type="ECO:0000259" key="1">
    <source>
        <dbReference type="Pfam" id="PF01850"/>
    </source>
</evidence>
<dbReference type="EMBL" id="VTOW01000006">
    <property type="protein sequence ID" value="NKE73369.1"/>
    <property type="molecule type" value="Genomic_DNA"/>
</dbReference>